<sequence>MLKTYPEDFQTYTARDGAQLPYRLFAGPSDVVLIFLHGITEPSLYLRELGRYVSENGIATVYLPDLRGYGNHPIRRGDIDYIGQLDDDIEDLFRYVQKRHPGARILIGGHSAGGATALRQTIRPIHQDIEAYLLISPALSPNAPLDRKGGSGNESKVSIPRYLMLMLLNKIGIQRYNHTVVYRRLTPVEKLHGTESCKLSYRLALSRMVANDYGNYLSRLTQPAFVMVGADDEVFDANAYQPLYQKFCKAEVRIIPDQNHDSIVKMQPALSIAGDWLKRHAGTLESQ</sequence>
<dbReference type="InterPro" id="IPR051044">
    <property type="entry name" value="MAG_DAG_Lipase"/>
</dbReference>
<evidence type="ECO:0000259" key="1">
    <source>
        <dbReference type="Pfam" id="PF12146"/>
    </source>
</evidence>
<dbReference type="PANTHER" id="PTHR11614">
    <property type="entry name" value="PHOSPHOLIPASE-RELATED"/>
    <property type="match status" value="1"/>
</dbReference>
<dbReference type="InterPro" id="IPR022742">
    <property type="entry name" value="Hydrolase_4"/>
</dbReference>
<proteinExistence type="predicted"/>
<dbReference type="EMBL" id="JBHSMJ010000031">
    <property type="protein sequence ID" value="MFC5451118.1"/>
    <property type="molecule type" value="Genomic_DNA"/>
</dbReference>
<dbReference type="Gene3D" id="3.40.50.1820">
    <property type="entry name" value="alpha/beta hydrolase"/>
    <property type="match status" value="1"/>
</dbReference>
<dbReference type="Pfam" id="PF12146">
    <property type="entry name" value="Hydrolase_4"/>
    <property type="match status" value="1"/>
</dbReference>
<name>A0ABW0KEA5_9BACL</name>
<gene>
    <name evidence="2" type="ORF">ACFPOG_23055</name>
</gene>
<organism evidence="2 3">
    <name type="scientific">Paenibacillus aestuarii</name>
    <dbReference type="NCBI Taxonomy" id="516965"/>
    <lineage>
        <taxon>Bacteria</taxon>
        <taxon>Bacillati</taxon>
        <taxon>Bacillota</taxon>
        <taxon>Bacilli</taxon>
        <taxon>Bacillales</taxon>
        <taxon>Paenibacillaceae</taxon>
        <taxon>Paenibacillus</taxon>
    </lineage>
</organism>
<dbReference type="InterPro" id="IPR029058">
    <property type="entry name" value="AB_hydrolase_fold"/>
</dbReference>
<evidence type="ECO:0000313" key="2">
    <source>
        <dbReference type="EMBL" id="MFC5451118.1"/>
    </source>
</evidence>
<dbReference type="Proteomes" id="UP001596044">
    <property type="component" value="Unassembled WGS sequence"/>
</dbReference>
<feature type="domain" description="Serine aminopeptidase S33" evidence="1">
    <location>
        <begin position="30"/>
        <end position="261"/>
    </location>
</feature>
<dbReference type="SUPFAM" id="SSF53474">
    <property type="entry name" value="alpha/beta-Hydrolases"/>
    <property type="match status" value="1"/>
</dbReference>
<evidence type="ECO:0000313" key="3">
    <source>
        <dbReference type="Proteomes" id="UP001596044"/>
    </source>
</evidence>
<dbReference type="GO" id="GO:0016787">
    <property type="term" value="F:hydrolase activity"/>
    <property type="evidence" value="ECO:0007669"/>
    <property type="project" value="UniProtKB-KW"/>
</dbReference>
<comment type="caution">
    <text evidence="2">The sequence shown here is derived from an EMBL/GenBank/DDBJ whole genome shotgun (WGS) entry which is preliminary data.</text>
</comment>
<keyword evidence="2" id="KW-0378">Hydrolase</keyword>
<keyword evidence="3" id="KW-1185">Reference proteome</keyword>
<reference evidence="3" key="1">
    <citation type="journal article" date="2019" name="Int. J. Syst. Evol. Microbiol.">
        <title>The Global Catalogue of Microorganisms (GCM) 10K type strain sequencing project: providing services to taxonomists for standard genome sequencing and annotation.</title>
        <authorList>
            <consortium name="The Broad Institute Genomics Platform"/>
            <consortium name="The Broad Institute Genome Sequencing Center for Infectious Disease"/>
            <person name="Wu L."/>
            <person name="Ma J."/>
        </authorList>
    </citation>
    <scope>NUCLEOTIDE SEQUENCE [LARGE SCALE GENOMIC DNA]</scope>
    <source>
        <strain evidence="3">KACC 11904</strain>
    </source>
</reference>
<accession>A0ABW0KEA5</accession>
<protein>
    <submittedName>
        <fullName evidence="2">Alpha/beta hydrolase</fullName>
    </submittedName>
</protein>
<dbReference type="RefSeq" id="WP_270879520.1">
    <property type="nucleotide sequence ID" value="NZ_JAQFVF010000025.1"/>
</dbReference>